<evidence type="ECO:0000256" key="1">
    <source>
        <dbReference type="ARBA" id="ARBA00004141"/>
    </source>
</evidence>
<dbReference type="Proteomes" id="UP000282125">
    <property type="component" value="Unassembled WGS sequence"/>
</dbReference>
<dbReference type="InterPro" id="IPR052951">
    <property type="entry name" value="Tellurite_res_ion_channel"/>
</dbReference>
<feature type="transmembrane region" description="Helical" evidence="5">
    <location>
        <begin position="129"/>
        <end position="149"/>
    </location>
</feature>
<accession>A0A3P3DNR0</accession>
<feature type="transmembrane region" description="Helical" evidence="5">
    <location>
        <begin position="247"/>
        <end position="263"/>
    </location>
</feature>
<dbReference type="PANTHER" id="PTHR37955:SF1">
    <property type="entry name" value="DEP DOMAIN-CONTAINING PROTEIN"/>
    <property type="match status" value="1"/>
</dbReference>
<dbReference type="EMBL" id="RRAZ01000009">
    <property type="protein sequence ID" value="RRH75873.1"/>
    <property type="molecule type" value="Genomic_DNA"/>
</dbReference>
<feature type="transmembrane region" description="Helical" evidence="5">
    <location>
        <begin position="63"/>
        <end position="85"/>
    </location>
</feature>
<dbReference type="AlphaFoldDB" id="A0A3P3DNR0"/>
<protein>
    <submittedName>
        <fullName evidence="6">Tellurium resistance protein</fullName>
    </submittedName>
</protein>
<comment type="subcellular location">
    <subcellularLocation>
        <location evidence="1">Membrane</location>
        <topology evidence="1">Multi-pass membrane protein</topology>
    </subcellularLocation>
</comment>
<evidence type="ECO:0000256" key="2">
    <source>
        <dbReference type="ARBA" id="ARBA00022692"/>
    </source>
</evidence>
<sequence length="336" mass="35941">MMGRIVPPCRGLPMSALPPPAARKIAARGLFRRMPPAVFPPLLGLTGLGLAWRRAGDQTALPGGLAELLLGGIFLLWCFMIGAYLSKVFRRPGVLREELSLLPGRAGLAAADVSAFLMAAVVAPYLPGLALAILVLAVGCHLCLGFAVLKAYFTGPEEARVITPVWQLIFTGYIILPFTLEPLGYTQLAHLAYFYAVFSGLVLWLQAVWMLVKRIPPAPLRPLLAIHLAPASLMVLSSVILGYETMALLLAVVASGIFLALLLSARWLTAAGFSPFWGAFTFPLAAFANAQMAMGWMITGILALIAASAMVAFVASRVWQMWARGTLAIKTNTPTA</sequence>
<evidence type="ECO:0000256" key="3">
    <source>
        <dbReference type="ARBA" id="ARBA00022989"/>
    </source>
</evidence>
<feature type="transmembrane region" description="Helical" evidence="5">
    <location>
        <begin position="224"/>
        <end position="241"/>
    </location>
</feature>
<dbReference type="InterPro" id="IPR004695">
    <property type="entry name" value="SLAC1/Mae1/Ssu1/TehA"/>
</dbReference>
<evidence type="ECO:0000256" key="4">
    <source>
        <dbReference type="ARBA" id="ARBA00023136"/>
    </source>
</evidence>
<keyword evidence="7" id="KW-1185">Reference proteome</keyword>
<organism evidence="6 7">
    <name type="scientific">Falsigemmobacter faecalis</name>
    <dbReference type="NCBI Taxonomy" id="2488730"/>
    <lineage>
        <taxon>Bacteria</taxon>
        <taxon>Pseudomonadati</taxon>
        <taxon>Pseudomonadota</taxon>
        <taxon>Alphaproteobacteria</taxon>
        <taxon>Rhodobacterales</taxon>
        <taxon>Paracoccaceae</taxon>
        <taxon>Falsigemmobacter</taxon>
    </lineage>
</organism>
<evidence type="ECO:0000313" key="7">
    <source>
        <dbReference type="Proteomes" id="UP000282125"/>
    </source>
</evidence>
<dbReference type="GO" id="GO:0046583">
    <property type="term" value="F:monoatomic cation efflux transmembrane transporter activity"/>
    <property type="evidence" value="ECO:0007669"/>
    <property type="project" value="TreeGrafter"/>
</dbReference>
<feature type="transmembrane region" description="Helical" evidence="5">
    <location>
        <begin position="161"/>
        <end position="180"/>
    </location>
</feature>
<dbReference type="CDD" id="cd09322">
    <property type="entry name" value="TDT_TehA_like"/>
    <property type="match status" value="1"/>
</dbReference>
<feature type="transmembrane region" description="Helical" evidence="5">
    <location>
        <begin position="270"/>
        <end position="288"/>
    </location>
</feature>
<keyword evidence="2 5" id="KW-0812">Transmembrane</keyword>
<evidence type="ECO:0000256" key="5">
    <source>
        <dbReference type="SAM" id="Phobius"/>
    </source>
</evidence>
<dbReference type="InterPro" id="IPR038665">
    <property type="entry name" value="Voltage-dep_anion_channel_sf"/>
</dbReference>
<dbReference type="Gene3D" id="1.50.10.150">
    <property type="entry name" value="Voltage-dependent anion channel"/>
    <property type="match status" value="1"/>
</dbReference>
<keyword evidence="3 5" id="KW-1133">Transmembrane helix</keyword>
<proteinExistence type="predicted"/>
<gene>
    <name evidence="6" type="ORF">EG244_08105</name>
</gene>
<feature type="transmembrane region" description="Helical" evidence="5">
    <location>
        <begin position="294"/>
        <end position="315"/>
    </location>
</feature>
<keyword evidence="4 5" id="KW-0472">Membrane</keyword>
<comment type="caution">
    <text evidence="6">The sequence shown here is derived from an EMBL/GenBank/DDBJ whole genome shotgun (WGS) entry which is preliminary data.</text>
</comment>
<reference evidence="6 7" key="1">
    <citation type="submission" date="2018-11" db="EMBL/GenBank/DDBJ databases">
        <title>Gemmobacter sp. nov., YIM 102744-1 draft genome.</title>
        <authorList>
            <person name="Li G."/>
            <person name="Jiang Y."/>
        </authorList>
    </citation>
    <scope>NUCLEOTIDE SEQUENCE [LARGE SCALE GENOMIC DNA]</scope>
    <source>
        <strain evidence="6 7">YIM 102744-1</strain>
    </source>
</reference>
<dbReference type="Pfam" id="PF03595">
    <property type="entry name" value="SLAC1"/>
    <property type="match status" value="1"/>
</dbReference>
<dbReference type="GO" id="GO:0005886">
    <property type="term" value="C:plasma membrane"/>
    <property type="evidence" value="ECO:0007669"/>
    <property type="project" value="TreeGrafter"/>
</dbReference>
<name>A0A3P3DNR0_9RHOB</name>
<feature type="transmembrane region" description="Helical" evidence="5">
    <location>
        <begin position="106"/>
        <end position="123"/>
    </location>
</feature>
<dbReference type="PANTHER" id="PTHR37955">
    <property type="entry name" value="TELLURITE RESISTANCE PROTEIN TEHA"/>
    <property type="match status" value="1"/>
</dbReference>
<evidence type="ECO:0000313" key="6">
    <source>
        <dbReference type="EMBL" id="RRH75873.1"/>
    </source>
</evidence>
<feature type="transmembrane region" description="Helical" evidence="5">
    <location>
        <begin position="192"/>
        <end position="212"/>
    </location>
</feature>